<evidence type="ECO:0000256" key="1">
    <source>
        <dbReference type="SAM" id="SignalP"/>
    </source>
</evidence>
<proteinExistence type="predicted"/>
<feature type="signal peptide" evidence="1">
    <location>
        <begin position="1"/>
        <end position="22"/>
    </location>
</feature>
<evidence type="ECO:0000313" key="3">
    <source>
        <dbReference type="Proteomes" id="UP001162891"/>
    </source>
</evidence>
<accession>A0ABM7X1F3</accession>
<dbReference type="Proteomes" id="UP001162891">
    <property type="component" value="Chromosome"/>
</dbReference>
<dbReference type="Gene3D" id="2.40.160.20">
    <property type="match status" value="1"/>
</dbReference>
<feature type="chain" id="PRO_5046214669" description="Outer membrane protein beta-barrel domain-containing protein" evidence="1">
    <location>
        <begin position="23"/>
        <end position="211"/>
    </location>
</feature>
<keyword evidence="3" id="KW-1185">Reference proteome</keyword>
<dbReference type="EMBL" id="AP025591">
    <property type="protein sequence ID" value="BDG05604.1"/>
    <property type="molecule type" value="Genomic_DNA"/>
</dbReference>
<sequence>MKTTIARAAVVGALLAAGSAGAQGFETYRPRQTMYILNYEVSTALGSFSDKFVSSTSWRGFSFEGRSMVKERLSVGLGFTYNRFEQTHSLLSTTTPNGGTLSGPVYRYADQLGFKALVHAYLLEGPLQPYIGVGLGGVWTYAYAQTTDLARADDGFDFIASPEVGLTFTAAHGASSIGLNFAVRYNYTTADFLSVNDAQSLAVVIGVFGGY</sequence>
<gene>
    <name evidence="2" type="ORF">AMOR_46000</name>
</gene>
<keyword evidence="1" id="KW-0732">Signal</keyword>
<name>A0ABM7X1F3_9BACT</name>
<reference evidence="3" key="1">
    <citation type="journal article" date="2022" name="Int. J. Syst. Evol. Microbiol.">
        <title>Anaeromyxobacter oryzae sp. nov., Anaeromyxobacter diazotrophicus sp. nov. and Anaeromyxobacter paludicola sp. nov., isolated from paddy soils.</title>
        <authorList>
            <person name="Itoh H."/>
            <person name="Xu Z."/>
            <person name="Mise K."/>
            <person name="Masuda Y."/>
            <person name="Ushijima N."/>
            <person name="Hayakawa C."/>
            <person name="Shiratori Y."/>
            <person name="Senoo K."/>
        </authorList>
    </citation>
    <scope>NUCLEOTIDE SEQUENCE [LARGE SCALE GENOMIC DNA]</scope>
    <source>
        <strain evidence="3">Red232</strain>
    </source>
</reference>
<evidence type="ECO:0000313" key="2">
    <source>
        <dbReference type="EMBL" id="BDG05604.1"/>
    </source>
</evidence>
<organism evidence="2 3">
    <name type="scientific">Anaeromyxobacter oryzae</name>
    <dbReference type="NCBI Taxonomy" id="2918170"/>
    <lineage>
        <taxon>Bacteria</taxon>
        <taxon>Pseudomonadati</taxon>
        <taxon>Myxococcota</taxon>
        <taxon>Myxococcia</taxon>
        <taxon>Myxococcales</taxon>
        <taxon>Cystobacterineae</taxon>
        <taxon>Anaeromyxobacteraceae</taxon>
        <taxon>Anaeromyxobacter</taxon>
    </lineage>
</organism>
<dbReference type="RefSeq" id="WP_248354585.1">
    <property type="nucleotide sequence ID" value="NZ_AP025591.1"/>
</dbReference>
<protein>
    <recommendedName>
        <fullName evidence="4">Outer membrane protein beta-barrel domain-containing protein</fullName>
    </recommendedName>
</protein>
<evidence type="ECO:0008006" key="4">
    <source>
        <dbReference type="Google" id="ProtNLM"/>
    </source>
</evidence>